<reference evidence="1" key="1">
    <citation type="submission" date="2019-05" db="EMBL/GenBank/DDBJ databases">
        <title>Revised genome assembly of Burkholderiaceae (previously Ralstonia) sp. PBA.</title>
        <authorList>
            <person name="Gan H.M."/>
        </authorList>
    </citation>
    <scope>NUCLEOTIDE SEQUENCE</scope>
    <source>
        <strain evidence="1">PBA</strain>
    </source>
</reference>
<comment type="caution">
    <text evidence="1">The sequence shown here is derived from an EMBL/GenBank/DDBJ whole genome shotgun (WGS) entry which is preliminary data.</text>
</comment>
<sequence>MKSAALLLLTTVLSAVLQISPSHACSMVEPKLRPNVRYYPIVGDSTRHWPAETTVQIGSITSLLVPADAQVEVKAIKQGMMAPLTIFGEASHEQMRASRDLAPRWVDLPYDPKKFRWVHIYASSFGESEIRMSSPSGWTQNMKVTLVYPSPTEQVTRSPVTLTLGTETAATPETAHVDARDNIEVIAPGLVGDGWTVSPEEPGRFKLIRVLQVQKTDGEPLVRLFFAGTSSPRSETVTIRRGGALTGTSFRFRIEARPTPAC</sequence>
<dbReference type="Proteomes" id="UP000004277">
    <property type="component" value="Unassembled WGS sequence"/>
</dbReference>
<organism evidence="1 2">
    <name type="scientific">Imbroritus primus</name>
    <dbReference type="NCBI Taxonomy" id="3058603"/>
    <lineage>
        <taxon>Bacteria</taxon>
        <taxon>Pseudomonadati</taxon>
        <taxon>Pseudomonadota</taxon>
        <taxon>Betaproteobacteria</taxon>
        <taxon>Burkholderiales</taxon>
        <taxon>Burkholderiaceae</taxon>
        <taxon>Imbroritus</taxon>
    </lineage>
</organism>
<keyword evidence="2" id="KW-1185">Reference proteome</keyword>
<evidence type="ECO:0000313" key="1">
    <source>
        <dbReference type="EMBL" id="TMS57202.1"/>
    </source>
</evidence>
<proteinExistence type="predicted"/>
<gene>
    <name evidence="1" type="ORF">MW7_014720</name>
</gene>
<name>A0ACD3SLZ9_9BURK</name>
<protein>
    <submittedName>
        <fullName evidence="1">Uncharacterized protein</fullName>
    </submittedName>
</protein>
<accession>A0ACD3SLZ9</accession>
<evidence type="ECO:0000313" key="2">
    <source>
        <dbReference type="Proteomes" id="UP000004277"/>
    </source>
</evidence>
<dbReference type="EMBL" id="AKCV02000025">
    <property type="protein sequence ID" value="TMS57202.1"/>
    <property type="molecule type" value="Genomic_DNA"/>
</dbReference>